<evidence type="ECO:0000256" key="7">
    <source>
        <dbReference type="SAM" id="Coils"/>
    </source>
</evidence>
<dbReference type="PANTHER" id="PTHR31183">
    <property type="entry name" value="TRICHOPLEIN KERATIN FILAMENT-BINDING PROTEIN FAMILY MEMBER"/>
    <property type="match status" value="1"/>
</dbReference>
<dbReference type="PANTHER" id="PTHR31183:SF1">
    <property type="entry name" value="CILIA- AND FLAGELLA-ASSOCIATED PROTEIN 53"/>
    <property type="match status" value="1"/>
</dbReference>
<comment type="subcellular location">
    <subcellularLocation>
        <location evidence="1">Cell projection</location>
        <location evidence="1">Cilium</location>
    </subcellularLocation>
</comment>
<evidence type="ECO:0000313" key="10">
    <source>
        <dbReference type="EMBL" id="CAB4014585.1"/>
    </source>
</evidence>
<evidence type="ECO:0000256" key="5">
    <source>
        <dbReference type="ARBA" id="ARBA00033747"/>
    </source>
</evidence>
<dbReference type="AlphaFoldDB" id="A0A6S7I756"/>
<feature type="region of interest" description="Disordered" evidence="8">
    <location>
        <begin position="271"/>
        <end position="304"/>
    </location>
</feature>
<organism evidence="10 11">
    <name type="scientific">Paramuricea clavata</name>
    <name type="common">Red gorgonian</name>
    <name type="synonym">Violescent sea-whip</name>
    <dbReference type="NCBI Taxonomy" id="317549"/>
    <lineage>
        <taxon>Eukaryota</taxon>
        <taxon>Metazoa</taxon>
        <taxon>Cnidaria</taxon>
        <taxon>Anthozoa</taxon>
        <taxon>Octocorallia</taxon>
        <taxon>Malacalcyonacea</taxon>
        <taxon>Plexauridae</taxon>
        <taxon>Paramuricea</taxon>
    </lineage>
</organism>
<evidence type="ECO:0000256" key="2">
    <source>
        <dbReference type="ARBA" id="ARBA00023054"/>
    </source>
</evidence>
<evidence type="ECO:0000256" key="4">
    <source>
        <dbReference type="ARBA" id="ARBA00023273"/>
    </source>
</evidence>
<evidence type="ECO:0000256" key="1">
    <source>
        <dbReference type="ARBA" id="ARBA00004138"/>
    </source>
</evidence>
<feature type="domain" description="Trichohyalin-plectin-homology" evidence="9">
    <location>
        <begin position="156"/>
        <end position="489"/>
    </location>
</feature>
<accession>A0A6S7I756</accession>
<protein>
    <recommendedName>
        <fullName evidence="6">Cilia- and flagella-associated protein 53</fullName>
    </recommendedName>
</protein>
<gene>
    <name evidence="10" type="ORF">PACLA_8A054097</name>
</gene>
<dbReference type="InterPro" id="IPR043596">
    <property type="entry name" value="CFAP53/TCHP"/>
</dbReference>
<reference evidence="10" key="1">
    <citation type="submission" date="2020-04" db="EMBL/GenBank/DDBJ databases">
        <authorList>
            <person name="Alioto T."/>
            <person name="Alioto T."/>
            <person name="Gomez Garrido J."/>
        </authorList>
    </citation>
    <scope>NUCLEOTIDE SEQUENCE</scope>
    <source>
        <strain evidence="10">A484AB</strain>
    </source>
</reference>
<dbReference type="Pfam" id="PF13868">
    <property type="entry name" value="TPH"/>
    <property type="match status" value="1"/>
</dbReference>
<keyword evidence="4" id="KW-0966">Cell projection</keyword>
<keyword evidence="11" id="KW-1185">Reference proteome</keyword>
<evidence type="ECO:0000256" key="3">
    <source>
        <dbReference type="ARBA" id="ARBA00023069"/>
    </source>
</evidence>
<dbReference type="EMBL" id="CACRXK020008362">
    <property type="protein sequence ID" value="CAB4014585.1"/>
    <property type="molecule type" value="Genomic_DNA"/>
</dbReference>
<feature type="coiled-coil region" evidence="7">
    <location>
        <begin position="393"/>
        <end position="427"/>
    </location>
</feature>
<evidence type="ECO:0000313" key="11">
    <source>
        <dbReference type="Proteomes" id="UP001152795"/>
    </source>
</evidence>
<dbReference type="InterPro" id="IPR043597">
    <property type="entry name" value="TPH_dom"/>
</dbReference>
<dbReference type="Proteomes" id="UP001152795">
    <property type="component" value="Unassembled WGS sequence"/>
</dbReference>
<dbReference type="GO" id="GO:0005929">
    <property type="term" value="C:cilium"/>
    <property type="evidence" value="ECO:0007669"/>
    <property type="project" value="UniProtKB-SubCell"/>
</dbReference>
<comment type="similarity">
    <text evidence="5">Belongs to the CFAP53 family.</text>
</comment>
<feature type="region of interest" description="Disordered" evidence="8">
    <location>
        <begin position="483"/>
        <end position="514"/>
    </location>
</feature>
<keyword evidence="3" id="KW-0969">Cilium</keyword>
<evidence type="ECO:0000259" key="9">
    <source>
        <dbReference type="Pfam" id="PF13868"/>
    </source>
</evidence>
<keyword evidence="2 7" id="KW-0175">Coiled coil</keyword>
<dbReference type="OrthoDB" id="75950at2759"/>
<feature type="compositionally biased region" description="Basic and acidic residues" evidence="8">
    <location>
        <begin position="271"/>
        <end position="280"/>
    </location>
</feature>
<evidence type="ECO:0000256" key="6">
    <source>
        <dbReference type="ARBA" id="ARBA00033773"/>
    </source>
</evidence>
<proteinExistence type="inferred from homology"/>
<sequence>MLADYTRRYREYTGPTPHSVAIKAKPTRRRPAEHLILERRRKEALVEEAREETKFMKQCDLKSSWVKTTNKRIERNTLKRRVQQELLKETFALEDRREMLREMLLEEEHGYIEEMESMQETTLERQAKMRERAKYLKEKREHERQEFVAEKLDQRWRDQCEELRSIQSKRNQDQVCHERNEQMLLKQEEKNRQEEVEKMYADLWATDRIAKSEREEQEEKNLIERNRECLKVLQLQITSNTQKVEEEKKLKDLEAEWLKEETRMRKEEEEWMKKEKLKRQEHAKRVRDASVKLKQKKQEKERNEELALEHQLLQKLLEDTRNQEKADVQRKSDLREENLRFMAYVSQNRKDEQEKEKKLEELIHEEVEVKWQKDLAKYRLEREARKKLLQTVLDTRREQIGEKNEQNEQLRQEAERERHDLLKVMGEHKRMAQESSDKLKQRNLSYQRDLEMQIGYEKTMKAREKEEELDDYLAGKEAEKQYQRKLQAAVARPHSEKLHPSRRRTMERHGGSAR</sequence>
<name>A0A6S7I756_PARCT</name>
<keyword evidence="10" id="KW-0282">Flagellum</keyword>
<comment type="caution">
    <text evidence="10">The sequence shown here is derived from an EMBL/GenBank/DDBJ whole genome shotgun (WGS) entry which is preliminary data.</text>
</comment>
<feature type="compositionally biased region" description="Basic and acidic residues" evidence="8">
    <location>
        <begin position="286"/>
        <end position="304"/>
    </location>
</feature>
<evidence type="ECO:0000256" key="8">
    <source>
        <dbReference type="SAM" id="MobiDB-lite"/>
    </source>
</evidence>